<feature type="transmembrane region" description="Helical" evidence="1">
    <location>
        <begin position="163"/>
        <end position="183"/>
    </location>
</feature>
<keyword evidence="1" id="KW-1133">Transmembrane helix</keyword>
<evidence type="ECO:0000313" key="2">
    <source>
        <dbReference type="EMBL" id="GGC97240.1"/>
    </source>
</evidence>
<feature type="transmembrane region" description="Helical" evidence="1">
    <location>
        <begin position="89"/>
        <end position="113"/>
    </location>
</feature>
<feature type="transmembrane region" description="Helical" evidence="1">
    <location>
        <begin position="210"/>
        <end position="228"/>
    </location>
</feature>
<reference evidence="2" key="1">
    <citation type="journal article" date="2014" name="Int. J. Syst. Evol. Microbiol.">
        <title>Complete genome sequence of Corynebacterium casei LMG S-19264T (=DSM 44701T), isolated from a smear-ripened cheese.</title>
        <authorList>
            <consortium name="US DOE Joint Genome Institute (JGI-PGF)"/>
            <person name="Walter F."/>
            <person name="Albersmeier A."/>
            <person name="Kalinowski J."/>
            <person name="Ruckert C."/>
        </authorList>
    </citation>
    <scope>NUCLEOTIDE SEQUENCE</scope>
    <source>
        <strain evidence="2">CGMCC 1.10998</strain>
    </source>
</reference>
<feature type="transmembrane region" description="Helical" evidence="1">
    <location>
        <begin position="524"/>
        <end position="548"/>
    </location>
</feature>
<proteinExistence type="predicted"/>
<feature type="transmembrane region" description="Helical" evidence="1">
    <location>
        <begin position="289"/>
        <end position="306"/>
    </location>
</feature>
<feature type="transmembrane region" description="Helical" evidence="1">
    <location>
        <begin position="133"/>
        <end position="151"/>
    </location>
</feature>
<keyword evidence="1" id="KW-0812">Transmembrane</keyword>
<feature type="transmembrane region" description="Helical" evidence="1">
    <location>
        <begin position="560"/>
        <end position="578"/>
    </location>
</feature>
<gene>
    <name evidence="2" type="ORF">GCM10011396_50930</name>
</gene>
<keyword evidence="1" id="KW-0472">Membrane</keyword>
<dbReference type="EMBL" id="BMED01000007">
    <property type="protein sequence ID" value="GGC97240.1"/>
    <property type="molecule type" value="Genomic_DNA"/>
</dbReference>
<dbReference type="AlphaFoldDB" id="A0A916XQL0"/>
<dbReference type="Gene3D" id="2.60.120.260">
    <property type="entry name" value="Galactose-binding domain-like"/>
    <property type="match status" value="1"/>
</dbReference>
<feature type="transmembrane region" description="Helical" evidence="1">
    <location>
        <begin position="235"/>
        <end position="253"/>
    </location>
</feature>
<dbReference type="PANTHER" id="PTHR37422">
    <property type="entry name" value="TEICHURONIC ACID BIOSYNTHESIS PROTEIN TUAE"/>
    <property type="match status" value="1"/>
</dbReference>
<name>A0A916XQL0_9BURK</name>
<dbReference type="InterPro" id="IPR051533">
    <property type="entry name" value="WaaL-like"/>
</dbReference>
<reference evidence="2" key="2">
    <citation type="submission" date="2020-09" db="EMBL/GenBank/DDBJ databases">
        <authorList>
            <person name="Sun Q."/>
            <person name="Zhou Y."/>
        </authorList>
    </citation>
    <scope>NUCLEOTIDE SEQUENCE</scope>
    <source>
        <strain evidence="2">CGMCC 1.10998</strain>
    </source>
</reference>
<sequence length="615" mass="69180">MFAVVFAGIALWALTSYPLGRYWSLLAASGYVLALRRWPRAWLPAMLAVLPVLDFAPFSGWFFFDEFDLLVLLTLAGLLWRRPCSEKSYLFSVPAQCLLGGFVVSVAVSVLIACYPYPAWDANAFSNYYSPYNALRVGKGVLYAILLLPFLRDALQQNAVKTYRAMAFGMVIGTLAAAAVVIWERLSFPGLWNFNSGYRVVGPFSGMHTGGAYVEAYFATAMPFVLWWTLKSRRWLHRGFGAAVFVIGCYAMLVTYARGGYVALVLAMLILLLSLLFRRSAFFRRPHLRGALIALLLLVGAGWFGLRDTPMEYRFSIVQKDVAKRTAHWAKVLDIMGKDAYTQALGMGLGSLPYAYYRHSGTDILSSYNFAGEAGHQFLLLSGGDPLYFEQIVDVRGGQDYRLDLTLMGRSDDAELLIPVCRKWMLYSTACSWNRLPVGDTGGEWKKYSLNVSTRRFREQAWHAWPTAKLSLLNLNENTRVAIAHVSLLSADGKELIQNGDFKQGMDHWFFAADNHLPWHFKNLFLQVFFEQGWLGLGLFLALLLWVVRGLWQRYRENSFPFPPIAAALAAFLTVGLVDSLFDFPRMSLLFYMLVACVLLRPRSATAAEGKTAQD</sequence>
<dbReference type="PANTHER" id="PTHR37422:SF13">
    <property type="entry name" value="LIPOPOLYSACCHARIDE BIOSYNTHESIS PROTEIN PA4999-RELATED"/>
    <property type="match status" value="1"/>
</dbReference>
<dbReference type="Proteomes" id="UP000637423">
    <property type="component" value="Unassembled WGS sequence"/>
</dbReference>
<feature type="transmembrane region" description="Helical" evidence="1">
    <location>
        <begin position="259"/>
        <end position="277"/>
    </location>
</feature>
<keyword evidence="3" id="KW-1185">Reference proteome</keyword>
<evidence type="ECO:0000256" key="1">
    <source>
        <dbReference type="SAM" id="Phobius"/>
    </source>
</evidence>
<evidence type="ECO:0000313" key="3">
    <source>
        <dbReference type="Proteomes" id="UP000637423"/>
    </source>
</evidence>
<comment type="caution">
    <text evidence="2">The sequence shown here is derived from an EMBL/GenBank/DDBJ whole genome shotgun (WGS) entry which is preliminary data.</text>
</comment>
<accession>A0A916XQL0</accession>
<protein>
    <submittedName>
        <fullName evidence="2">Uncharacterized protein</fullName>
    </submittedName>
</protein>
<organism evidence="2 3">
    <name type="scientific">Undibacterium terreum</name>
    <dbReference type="NCBI Taxonomy" id="1224302"/>
    <lineage>
        <taxon>Bacteria</taxon>
        <taxon>Pseudomonadati</taxon>
        <taxon>Pseudomonadota</taxon>
        <taxon>Betaproteobacteria</taxon>
        <taxon>Burkholderiales</taxon>
        <taxon>Oxalobacteraceae</taxon>
        <taxon>Undibacterium</taxon>
    </lineage>
</organism>